<dbReference type="AlphaFoldDB" id="A0A511WZP5"/>
<evidence type="ECO:0000256" key="4">
    <source>
        <dbReference type="RuleBase" id="RU361185"/>
    </source>
</evidence>
<evidence type="ECO:0000313" key="7">
    <source>
        <dbReference type="EMBL" id="GEN56167.1"/>
    </source>
</evidence>
<keyword evidence="2 4" id="KW-0378">Hydrolase</keyword>
<dbReference type="SUPFAM" id="SSF51445">
    <property type="entry name" value="(Trans)glycosidases"/>
    <property type="match status" value="1"/>
</dbReference>
<evidence type="ECO:0000259" key="6">
    <source>
        <dbReference type="Pfam" id="PF21365"/>
    </source>
</evidence>
<feature type="domain" description="Glycosyl hydrolase family 31 C-terminal" evidence="6">
    <location>
        <begin position="422"/>
        <end position="476"/>
    </location>
</feature>
<dbReference type="EMBL" id="BJYE01000005">
    <property type="protein sequence ID" value="GEN56167.1"/>
    <property type="molecule type" value="Genomic_DNA"/>
</dbReference>
<dbReference type="RefSeq" id="WP_089800623.1">
    <property type="nucleotide sequence ID" value="NZ_BJYE01000005.1"/>
</dbReference>
<evidence type="ECO:0000256" key="2">
    <source>
        <dbReference type="ARBA" id="ARBA00022801"/>
    </source>
</evidence>
<gene>
    <name evidence="7" type="ORF">HAL01_06310</name>
</gene>
<evidence type="ECO:0000313" key="8">
    <source>
        <dbReference type="Proteomes" id="UP000321400"/>
    </source>
</evidence>
<dbReference type="CDD" id="cd06592">
    <property type="entry name" value="GH31_NET37"/>
    <property type="match status" value="1"/>
</dbReference>
<keyword evidence="8" id="KW-1185">Reference proteome</keyword>
<organism evidence="7 8">
    <name type="scientific">Halolactibacillus alkaliphilus</name>
    <dbReference type="NCBI Taxonomy" id="442899"/>
    <lineage>
        <taxon>Bacteria</taxon>
        <taxon>Bacillati</taxon>
        <taxon>Bacillota</taxon>
        <taxon>Bacilli</taxon>
        <taxon>Bacillales</taxon>
        <taxon>Bacillaceae</taxon>
        <taxon>Halolactibacillus</taxon>
    </lineage>
</organism>
<dbReference type="Proteomes" id="UP000321400">
    <property type="component" value="Unassembled WGS sequence"/>
</dbReference>
<dbReference type="InterPro" id="IPR013780">
    <property type="entry name" value="Glyco_hydro_b"/>
</dbReference>
<accession>A0A511WZP5</accession>
<dbReference type="InterPro" id="IPR048395">
    <property type="entry name" value="Glyco_hydro_31_C"/>
</dbReference>
<dbReference type="InterPro" id="IPR017853">
    <property type="entry name" value="GH"/>
</dbReference>
<dbReference type="InterPro" id="IPR000322">
    <property type="entry name" value="Glyco_hydro_31_TIM"/>
</dbReference>
<dbReference type="SUPFAM" id="SSF51011">
    <property type="entry name" value="Glycosyl hydrolase domain"/>
    <property type="match status" value="1"/>
</dbReference>
<comment type="caution">
    <text evidence="7">The sequence shown here is derived from an EMBL/GenBank/DDBJ whole genome shotgun (WGS) entry which is preliminary data.</text>
</comment>
<dbReference type="PANTHER" id="PTHR43053">
    <property type="entry name" value="GLYCOSIDASE FAMILY 31"/>
    <property type="match status" value="1"/>
</dbReference>
<evidence type="ECO:0000259" key="5">
    <source>
        <dbReference type="Pfam" id="PF01055"/>
    </source>
</evidence>
<dbReference type="Gene3D" id="3.20.20.80">
    <property type="entry name" value="Glycosidases"/>
    <property type="match status" value="1"/>
</dbReference>
<comment type="similarity">
    <text evidence="1 4">Belongs to the glycosyl hydrolase 31 family.</text>
</comment>
<dbReference type="GO" id="GO:0005975">
    <property type="term" value="P:carbohydrate metabolic process"/>
    <property type="evidence" value="ECO:0007669"/>
    <property type="project" value="InterPro"/>
</dbReference>
<dbReference type="PANTHER" id="PTHR43053:SF4">
    <property type="entry name" value="MYOGENESIS-REGULATING GLYCOSIDASE"/>
    <property type="match status" value="1"/>
</dbReference>
<dbReference type="OrthoDB" id="176168at2"/>
<dbReference type="Gene3D" id="2.60.40.1180">
    <property type="entry name" value="Golgi alpha-mannosidase II"/>
    <property type="match status" value="1"/>
</dbReference>
<protein>
    <submittedName>
        <fullName evidence="7">Glycosyl hydrolase family 31</fullName>
    </submittedName>
</protein>
<evidence type="ECO:0000256" key="1">
    <source>
        <dbReference type="ARBA" id="ARBA00007806"/>
    </source>
</evidence>
<keyword evidence="3 4" id="KW-0326">Glycosidase</keyword>
<dbReference type="Pfam" id="PF21365">
    <property type="entry name" value="Glyco_hydro_31_3rd"/>
    <property type="match status" value="1"/>
</dbReference>
<reference evidence="7 8" key="1">
    <citation type="submission" date="2019-07" db="EMBL/GenBank/DDBJ databases">
        <title>Whole genome shotgun sequence of Halolactibacillus alkaliphilus NBRC 103919.</title>
        <authorList>
            <person name="Hosoyama A."/>
            <person name="Uohara A."/>
            <person name="Ohji S."/>
            <person name="Ichikawa N."/>
        </authorList>
    </citation>
    <scope>NUCLEOTIDE SEQUENCE [LARGE SCALE GENOMIC DNA]</scope>
    <source>
        <strain evidence="7 8">NBRC 103919</strain>
    </source>
</reference>
<name>A0A511WZP5_9BACI</name>
<dbReference type="Pfam" id="PF01055">
    <property type="entry name" value="Glyco_hydro_31_2nd"/>
    <property type="match status" value="1"/>
</dbReference>
<dbReference type="InterPro" id="IPR050985">
    <property type="entry name" value="Alpha-glycosidase_related"/>
</dbReference>
<sequence>MLIKMEPNEYWYGGYVHDGIKQPISKADDYRCDLRFNTSPNQMMPLFLSNKGRIIYQREGYVIHFNHGVIDVPETVIFVDGQKDLRGAYLYAMKQWFPFTGSTLSDALFHQPVYNTWIELTFNQNQQDVLNYAQKLLESGMPAGVLMIDDGWSDYYGKWSFNHGKFNDPKAMIEQLNRLGFEVMLWICPYITPDTVEYRYLRDRQLLVKNHDQSVFITEWWNGHSAVLDLTNVQTISWLEDQLQALMDLGVKGFKFDGGDSLYYRTSNVTAKPVTPDEHSLLWATFAENYSYNELRVTTHAGGMSLMQRLCDKNHAWGDSGVKSLIPNSLLQGITGHPFCSPDMIGGGEYLNFLELESTSLDKELFVRHSEIAALMPAMQFSARPDRFLDGKYFQGILNGVNLRAHWIDTLMAVIKEAKRTGEPVLRYMAYVFPEEPVATITDQFMLGHSLLVAPIYEKGTEQRNVYLPKGTWLHEGETIESEGMSRIMTGIFGAPIVLELKQ</sequence>
<proteinExistence type="inferred from homology"/>
<feature type="domain" description="Glycoside hydrolase family 31 TIM barrel" evidence="5">
    <location>
        <begin position="123"/>
        <end position="383"/>
    </location>
</feature>
<dbReference type="STRING" id="442899.SAMN05720591_10689"/>
<dbReference type="GO" id="GO:0004553">
    <property type="term" value="F:hydrolase activity, hydrolyzing O-glycosyl compounds"/>
    <property type="evidence" value="ECO:0007669"/>
    <property type="project" value="InterPro"/>
</dbReference>
<evidence type="ECO:0000256" key="3">
    <source>
        <dbReference type="ARBA" id="ARBA00023295"/>
    </source>
</evidence>